<organism evidence="1 2">
    <name type="scientific">Pandoraea morbifera</name>
    <dbReference type="NCBI Taxonomy" id="2508300"/>
    <lineage>
        <taxon>Bacteria</taxon>
        <taxon>Pseudomonadati</taxon>
        <taxon>Pseudomonadota</taxon>
        <taxon>Betaproteobacteria</taxon>
        <taxon>Burkholderiales</taxon>
        <taxon>Burkholderiaceae</taxon>
        <taxon>Pandoraea</taxon>
    </lineage>
</organism>
<evidence type="ECO:0000313" key="2">
    <source>
        <dbReference type="Proteomes" id="UP000368474"/>
    </source>
</evidence>
<name>A0A5E4U2Q3_9BURK</name>
<reference evidence="1 2" key="1">
    <citation type="submission" date="2019-08" db="EMBL/GenBank/DDBJ databases">
        <authorList>
            <person name="Peeters C."/>
        </authorList>
    </citation>
    <scope>NUCLEOTIDE SEQUENCE [LARGE SCALE GENOMIC DNA]</scope>
    <source>
        <strain evidence="1 2">LMG 31116</strain>
    </source>
</reference>
<dbReference type="Proteomes" id="UP000368474">
    <property type="component" value="Unassembled WGS sequence"/>
</dbReference>
<protein>
    <submittedName>
        <fullName evidence="1">MORN repeat-containing protein</fullName>
    </submittedName>
</protein>
<accession>A0A5E4U2Q3</accession>
<gene>
    <name evidence="1" type="ORF">PMO31116_01771</name>
</gene>
<dbReference type="PROSITE" id="PS51257">
    <property type="entry name" value="PROKAR_LIPOPROTEIN"/>
    <property type="match status" value="1"/>
</dbReference>
<dbReference type="RefSeq" id="WP_150566384.1">
    <property type="nucleotide sequence ID" value="NZ_CABPSD010000004.1"/>
</dbReference>
<proteinExistence type="predicted"/>
<evidence type="ECO:0000313" key="1">
    <source>
        <dbReference type="EMBL" id="VVD94330.1"/>
    </source>
</evidence>
<dbReference type="EMBL" id="CABPSD010000004">
    <property type="protein sequence ID" value="VVD94330.1"/>
    <property type="molecule type" value="Genomic_DNA"/>
</dbReference>
<keyword evidence="2" id="KW-1185">Reference proteome</keyword>
<sequence>MTHGRMAGQRTIITLVLAGTVALLSGCAAMPKYSTPTLISLDNHPDCSVIGTWEHYTWSGRCESGWATGYGELKGYSGSSLTYRYIGEMKRGQRHGAGQAWTDGSSLQAGPTTLSGVFYQDRLKDGVRANNRGSWPYTNGKQGDFVPASSSSTGSAAFAVAAGLLSGVAQGAAATGGKNSAQFNALSAALQDTASSSVTGRARSANVASGAESSSPVNGCAHLVPVLKPAYNDADMFIENSCSYPIVVVVCNVAATSQSCTHQYSEVKPNGRYGLGGGFLPKRVYASFSCKAPFYPNVRLDGGALSGGCSSIPAY</sequence>
<dbReference type="AlphaFoldDB" id="A0A5E4U2Q3"/>